<dbReference type="PANTHER" id="PTHR10161">
    <property type="entry name" value="TARTRATE-RESISTANT ACID PHOSPHATASE TYPE 5"/>
    <property type="match status" value="1"/>
</dbReference>
<name>A0A914R5Y8_PAREQ</name>
<dbReference type="Proteomes" id="UP000887564">
    <property type="component" value="Unplaced"/>
</dbReference>
<keyword evidence="4" id="KW-1185">Reference proteome</keyword>
<dbReference type="PANTHER" id="PTHR10161:SF14">
    <property type="entry name" value="TARTRATE-RESISTANT ACID PHOSPHATASE TYPE 5"/>
    <property type="match status" value="1"/>
</dbReference>
<proteinExistence type="predicted"/>
<dbReference type="AlphaFoldDB" id="A0A914R5Y8"/>
<evidence type="ECO:0000313" key="5">
    <source>
        <dbReference type="WBParaSite" id="PEQ_0000187101-mRNA-1"/>
    </source>
</evidence>
<feature type="domain" description="Calcineurin-like phosphoesterase" evidence="3">
    <location>
        <begin position="4"/>
        <end position="160"/>
    </location>
</feature>
<organism evidence="4 5">
    <name type="scientific">Parascaris equorum</name>
    <name type="common">Equine roundworm</name>
    <dbReference type="NCBI Taxonomy" id="6256"/>
    <lineage>
        <taxon>Eukaryota</taxon>
        <taxon>Metazoa</taxon>
        <taxon>Ecdysozoa</taxon>
        <taxon>Nematoda</taxon>
        <taxon>Chromadorea</taxon>
        <taxon>Rhabditida</taxon>
        <taxon>Spirurina</taxon>
        <taxon>Ascaridomorpha</taxon>
        <taxon>Ascaridoidea</taxon>
        <taxon>Ascarididae</taxon>
        <taxon>Parascaris</taxon>
    </lineage>
</organism>
<sequence length="282" mass="32213">MGEEEQNEFQISVGDNVYYTGVKDVFDSRFKSTFETVYQGEALQKPWYFIAGNHDHFGNITAQVAYTNHSSRWSIISVSYPSILFATSLPNSPKTSFVFNRQLTRYLGIPFRGLKGLSALKMNHMLYEMKAHSIWMRFTVMTFPSLYYKISYKFGEKGIKVDFIMIDTIVLCGNTRDVEDSSFFEIAEYVFVAGHYPDFEVIVLPDVDCSLVLPPDPTYPTGFNPLSQLGFSNGGFVFVEVSDQSATFKFFTASFALFFEHLCTHCSCAYHHFVLEISTLFQ</sequence>
<reference evidence="5" key="1">
    <citation type="submission" date="2022-11" db="UniProtKB">
        <authorList>
            <consortium name="WormBaseParasite"/>
        </authorList>
    </citation>
    <scope>IDENTIFICATION</scope>
</reference>
<dbReference type="Gene3D" id="3.60.21.10">
    <property type="match status" value="2"/>
</dbReference>
<dbReference type="SUPFAM" id="SSF56300">
    <property type="entry name" value="Metallo-dependent phosphatases"/>
    <property type="match status" value="1"/>
</dbReference>
<keyword evidence="1" id="KW-0732">Signal</keyword>
<dbReference type="InterPro" id="IPR051558">
    <property type="entry name" value="Metallophosphoesterase_PAP"/>
</dbReference>
<protein>
    <submittedName>
        <fullName evidence="5">Calcineurin-like phosphoesterase domain-containing protein</fullName>
    </submittedName>
</protein>
<dbReference type="InterPro" id="IPR004843">
    <property type="entry name" value="Calcineurin-like_PHP"/>
</dbReference>
<dbReference type="InterPro" id="IPR029052">
    <property type="entry name" value="Metallo-depent_PP-like"/>
</dbReference>
<dbReference type="GO" id="GO:0016787">
    <property type="term" value="F:hydrolase activity"/>
    <property type="evidence" value="ECO:0007669"/>
    <property type="project" value="UniProtKB-KW"/>
</dbReference>
<evidence type="ECO:0000313" key="4">
    <source>
        <dbReference type="Proteomes" id="UP000887564"/>
    </source>
</evidence>
<evidence type="ECO:0000259" key="3">
    <source>
        <dbReference type="Pfam" id="PF00149"/>
    </source>
</evidence>
<dbReference type="Pfam" id="PF00149">
    <property type="entry name" value="Metallophos"/>
    <property type="match status" value="1"/>
</dbReference>
<evidence type="ECO:0000256" key="2">
    <source>
        <dbReference type="ARBA" id="ARBA00022801"/>
    </source>
</evidence>
<evidence type="ECO:0000256" key="1">
    <source>
        <dbReference type="ARBA" id="ARBA00022729"/>
    </source>
</evidence>
<keyword evidence="2" id="KW-0378">Hydrolase</keyword>
<dbReference type="WBParaSite" id="PEQ_0000187101-mRNA-1">
    <property type="protein sequence ID" value="PEQ_0000187101-mRNA-1"/>
    <property type="gene ID" value="PEQ_0000187101"/>
</dbReference>
<accession>A0A914R5Y8</accession>